<dbReference type="AlphaFoldDB" id="A0A1X1D327"/>
<dbReference type="Pfam" id="PF00440">
    <property type="entry name" value="TetR_N"/>
    <property type="match status" value="1"/>
</dbReference>
<protein>
    <submittedName>
        <fullName evidence="5">TetR family transcriptional regulator</fullName>
    </submittedName>
</protein>
<evidence type="ECO:0000256" key="3">
    <source>
        <dbReference type="ARBA" id="ARBA00023163"/>
    </source>
</evidence>
<dbReference type="Gene3D" id="1.10.10.60">
    <property type="entry name" value="Homeodomain-like"/>
    <property type="match status" value="1"/>
</dbReference>
<dbReference type="InterPro" id="IPR036271">
    <property type="entry name" value="Tet_transcr_reg_TetR-rel_C_sf"/>
</dbReference>
<reference evidence="5 6" key="1">
    <citation type="journal article" date="2017" name="Antonie Van Leeuwenhoek">
        <title>Phylogenomic resolution of the bacterial genus Pantoea and its relationship with Erwinia and Tatumella.</title>
        <authorList>
            <person name="Palmer M."/>
            <person name="Steenkamp E.T."/>
            <person name="Coetzee M.P."/>
            <person name="Chan W.Y."/>
            <person name="van Zyl E."/>
            <person name="De Maayer P."/>
            <person name="Coutinho T.A."/>
            <person name="Blom J."/>
            <person name="Smits T.H."/>
            <person name="Duffy B."/>
            <person name="Venter S.N."/>
        </authorList>
    </citation>
    <scope>NUCLEOTIDE SEQUENCE [LARGE SCALE GENOMIC DNA]</scope>
    <source>
        <strain evidence="5 6">LMG 26275</strain>
    </source>
</reference>
<dbReference type="SUPFAM" id="SSF46689">
    <property type="entry name" value="Homeodomain-like"/>
    <property type="match status" value="1"/>
</dbReference>
<dbReference type="SUPFAM" id="SSF48498">
    <property type="entry name" value="Tetracyclin repressor-like, C-terminal domain"/>
    <property type="match status" value="1"/>
</dbReference>
<comment type="caution">
    <text evidence="5">The sequence shown here is derived from an EMBL/GenBank/DDBJ whole genome shotgun (WGS) entry which is preliminary data.</text>
</comment>
<dbReference type="Proteomes" id="UP000193558">
    <property type="component" value="Unassembled WGS sequence"/>
</dbReference>
<keyword evidence="3" id="KW-0804">Transcription</keyword>
<evidence type="ECO:0000259" key="4">
    <source>
        <dbReference type="Pfam" id="PF00440"/>
    </source>
</evidence>
<feature type="domain" description="HTH tetR-type" evidence="4">
    <location>
        <begin position="16"/>
        <end position="63"/>
    </location>
</feature>
<dbReference type="EMBL" id="MLFR01000002">
    <property type="protein sequence ID" value="ORM71034.1"/>
    <property type="molecule type" value="Genomic_DNA"/>
</dbReference>
<keyword evidence="1" id="KW-0805">Transcription regulation</keyword>
<dbReference type="PANTHER" id="PTHR47506">
    <property type="entry name" value="TRANSCRIPTIONAL REGULATORY PROTEIN"/>
    <property type="match status" value="1"/>
</dbReference>
<sequence>MASMGRPRTFDRDKAIEDAMYLFWQHGYESTSLTQLKAGIGNGISAPSFYAAFGSKEDLYRECIQCYLASYGQVTRRLWDSALSPREAMETTLQDSARMQCEAGHPSGCMVSLGAMSATSVENTAITEPLTRSRERTRAGISTTIKRGIEAGELKKDVDVKALTASFSTFLFGISIQARDGARIEELLSAITQIMQLWDCCRQD</sequence>
<dbReference type="OrthoDB" id="270177at2"/>
<gene>
    <name evidence="5" type="ORF">HA51_03825</name>
</gene>
<dbReference type="RefSeq" id="WP_084932139.1">
    <property type="nucleotide sequence ID" value="NZ_MLFR01000002.1"/>
</dbReference>
<dbReference type="InterPro" id="IPR009057">
    <property type="entry name" value="Homeodomain-like_sf"/>
</dbReference>
<evidence type="ECO:0000256" key="1">
    <source>
        <dbReference type="ARBA" id="ARBA00023015"/>
    </source>
</evidence>
<organism evidence="5 6">
    <name type="scientific">Pantoea rwandensis</name>
    <dbReference type="NCBI Taxonomy" id="1076550"/>
    <lineage>
        <taxon>Bacteria</taxon>
        <taxon>Pseudomonadati</taxon>
        <taxon>Pseudomonadota</taxon>
        <taxon>Gammaproteobacteria</taxon>
        <taxon>Enterobacterales</taxon>
        <taxon>Erwiniaceae</taxon>
        <taxon>Pantoea</taxon>
    </lineage>
</organism>
<accession>A0A1X1D327</accession>
<evidence type="ECO:0000313" key="5">
    <source>
        <dbReference type="EMBL" id="ORM71034.1"/>
    </source>
</evidence>
<dbReference type="GO" id="GO:0003677">
    <property type="term" value="F:DNA binding"/>
    <property type="evidence" value="ECO:0007669"/>
    <property type="project" value="UniProtKB-KW"/>
</dbReference>
<evidence type="ECO:0000313" key="6">
    <source>
        <dbReference type="Proteomes" id="UP000193558"/>
    </source>
</evidence>
<dbReference type="Gene3D" id="1.10.357.10">
    <property type="entry name" value="Tetracycline Repressor, domain 2"/>
    <property type="match status" value="1"/>
</dbReference>
<dbReference type="InterPro" id="IPR001647">
    <property type="entry name" value="HTH_TetR"/>
</dbReference>
<keyword evidence="2" id="KW-0238">DNA-binding</keyword>
<name>A0A1X1D327_9GAMM</name>
<proteinExistence type="predicted"/>
<dbReference type="PANTHER" id="PTHR47506:SF1">
    <property type="entry name" value="HTH-TYPE TRANSCRIPTIONAL REGULATOR YJDC"/>
    <property type="match status" value="1"/>
</dbReference>
<evidence type="ECO:0000256" key="2">
    <source>
        <dbReference type="ARBA" id="ARBA00023125"/>
    </source>
</evidence>